<gene>
    <name evidence="2" type="ORF">SAMN05421874_10159</name>
</gene>
<evidence type="ECO:0000313" key="2">
    <source>
        <dbReference type="EMBL" id="SDJ20586.1"/>
    </source>
</evidence>
<sequence>MAGWTRRARPRLERRLPPWDRLDLSQRRVTTAIGLMGGVMAGAAAMGGRSATFQAAPAGFGRHGRARPHPARHRQ</sequence>
<organism evidence="2 3">
    <name type="scientific">Nonomuraea maritima</name>
    <dbReference type="NCBI Taxonomy" id="683260"/>
    <lineage>
        <taxon>Bacteria</taxon>
        <taxon>Bacillati</taxon>
        <taxon>Actinomycetota</taxon>
        <taxon>Actinomycetes</taxon>
        <taxon>Streptosporangiales</taxon>
        <taxon>Streptosporangiaceae</taxon>
        <taxon>Nonomuraea</taxon>
    </lineage>
</organism>
<reference evidence="2 3" key="1">
    <citation type="submission" date="2016-10" db="EMBL/GenBank/DDBJ databases">
        <authorList>
            <person name="de Groot N.N."/>
        </authorList>
    </citation>
    <scope>NUCLEOTIDE SEQUENCE [LARGE SCALE GENOMIC DNA]</scope>
    <source>
        <strain evidence="2 3">CGMCC 4.5681</strain>
    </source>
</reference>
<dbReference type="Proteomes" id="UP000198683">
    <property type="component" value="Unassembled WGS sequence"/>
</dbReference>
<dbReference type="AlphaFoldDB" id="A0A1G8RUE9"/>
<name>A0A1G8RUE9_9ACTN</name>
<proteinExistence type="predicted"/>
<keyword evidence="3" id="KW-1185">Reference proteome</keyword>
<evidence type="ECO:0000256" key="1">
    <source>
        <dbReference type="SAM" id="MobiDB-lite"/>
    </source>
</evidence>
<dbReference type="STRING" id="683260.SAMN05421874_10159"/>
<evidence type="ECO:0000313" key="3">
    <source>
        <dbReference type="Proteomes" id="UP000198683"/>
    </source>
</evidence>
<feature type="region of interest" description="Disordered" evidence="1">
    <location>
        <begin position="55"/>
        <end position="75"/>
    </location>
</feature>
<accession>A0A1G8RUE9</accession>
<feature type="compositionally biased region" description="Basic residues" evidence="1">
    <location>
        <begin position="62"/>
        <end position="75"/>
    </location>
</feature>
<dbReference type="EMBL" id="FNFB01000001">
    <property type="protein sequence ID" value="SDJ20586.1"/>
    <property type="molecule type" value="Genomic_DNA"/>
</dbReference>
<protein>
    <submittedName>
        <fullName evidence="2">Uncharacterized protein</fullName>
    </submittedName>
</protein>